<dbReference type="GO" id="GO:0015344">
    <property type="term" value="F:siderophore uptake transmembrane transporter activity"/>
    <property type="evidence" value="ECO:0007669"/>
    <property type="project" value="TreeGrafter"/>
</dbReference>
<dbReference type="InterPro" id="IPR012910">
    <property type="entry name" value="Plug_dom"/>
</dbReference>
<evidence type="ECO:0000259" key="2">
    <source>
        <dbReference type="Pfam" id="PF07715"/>
    </source>
</evidence>
<dbReference type="PANTHER" id="PTHR30069:SF29">
    <property type="entry name" value="HEMOGLOBIN AND HEMOGLOBIN-HAPTOGLOBIN-BINDING PROTEIN 1-RELATED"/>
    <property type="match status" value="1"/>
</dbReference>
<gene>
    <name evidence="3" type="ORF">E6H01_14890</name>
</gene>
<dbReference type="Pfam" id="PF07715">
    <property type="entry name" value="Plug"/>
    <property type="match status" value="1"/>
</dbReference>
<evidence type="ECO:0000313" key="3">
    <source>
        <dbReference type="EMBL" id="TMI94547.1"/>
    </source>
</evidence>
<comment type="caution">
    <text evidence="3">The sequence shown here is derived from an EMBL/GenBank/DDBJ whole genome shotgun (WGS) entry which is preliminary data.</text>
</comment>
<dbReference type="Gene3D" id="2.170.130.10">
    <property type="entry name" value="TonB-dependent receptor, plug domain"/>
    <property type="match status" value="1"/>
</dbReference>
<feature type="non-terminal residue" evidence="3">
    <location>
        <position position="1"/>
    </location>
</feature>
<dbReference type="GO" id="GO:0009279">
    <property type="term" value="C:cell outer membrane"/>
    <property type="evidence" value="ECO:0007669"/>
    <property type="project" value="TreeGrafter"/>
</dbReference>
<accession>A0A537KFK2</accession>
<dbReference type="InterPro" id="IPR037066">
    <property type="entry name" value="Plug_dom_sf"/>
</dbReference>
<dbReference type="SUPFAM" id="SSF56935">
    <property type="entry name" value="Porins"/>
    <property type="match status" value="1"/>
</dbReference>
<dbReference type="EMBL" id="VBAL01000325">
    <property type="protein sequence ID" value="TMI94547.1"/>
    <property type="molecule type" value="Genomic_DNA"/>
</dbReference>
<protein>
    <recommendedName>
        <fullName evidence="2">TonB-dependent receptor plug domain-containing protein</fullName>
    </recommendedName>
</protein>
<evidence type="ECO:0000256" key="1">
    <source>
        <dbReference type="ARBA" id="ARBA00022729"/>
    </source>
</evidence>
<dbReference type="InterPro" id="IPR039426">
    <property type="entry name" value="TonB-dep_rcpt-like"/>
</dbReference>
<sequence>GTGGGGNPSRLDDINPEAIERIEVLKGAAAATLYGTEASAGVIQVFTKSGARGAPRFDFTSEVGFSNFPNDRYKQNYGFARYANLADCVARLPDTTSTQSLCRAQGVKFADYLSQFYGTTIQPYQVFSRPFITSLFETGINSNYSASVSGGTAAVTYFVNGRLQKENGPWGASQLGPAQDIDQKAQGSASLVVVPTDNVKMHVNVAYVDSHHETPSNNNNIFGTISVAIFGHPEQATCYAGSLPTGTGSCTADGNP</sequence>
<evidence type="ECO:0000313" key="4">
    <source>
        <dbReference type="Proteomes" id="UP000319353"/>
    </source>
</evidence>
<organism evidence="3 4">
    <name type="scientific">Candidatus Segetimicrobium genomatis</name>
    <dbReference type="NCBI Taxonomy" id="2569760"/>
    <lineage>
        <taxon>Bacteria</taxon>
        <taxon>Bacillati</taxon>
        <taxon>Candidatus Sysuimicrobiota</taxon>
        <taxon>Candidatus Sysuimicrobiia</taxon>
        <taxon>Candidatus Sysuimicrobiales</taxon>
        <taxon>Candidatus Segetimicrobiaceae</taxon>
        <taxon>Candidatus Segetimicrobium</taxon>
    </lineage>
</organism>
<dbReference type="AlphaFoldDB" id="A0A537KFK2"/>
<name>A0A537KFK2_9BACT</name>
<feature type="domain" description="TonB-dependent receptor plug" evidence="2">
    <location>
        <begin position="5"/>
        <end position="42"/>
    </location>
</feature>
<keyword evidence="1" id="KW-0732">Signal</keyword>
<feature type="non-terminal residue" evidence="3">
    <location>
        <position position="256"/>
    </location>
</feature>
<dbReference type="GO" id="GO:0044718">
    <property type="term" value="P:siderophore transmembrane transport"/>
    <property type="evidence" value="ECO:0007669"/>
    <property type="project" value="TreeGrafter"/>
</dbReference>
<dbReference type="Proteomes" id="UP000319353">
    <property type="component" value="Unassembled WGS sequence"/>
</dbReference>
<proteinExistence type="predicted"/>
<dbReference type="PANTHER" id="PTHR30069">
    <property type="entry name" value="TONB-DEPENDENT OUTER MEMBRANE RECEPTOR"/>
    <property type="match status" value="1"/>
</dbReference>
<reference evidence="3 4" key="1">
    <citation type="journal article" date="2019" name="Nat. Microbiol.">
        <title>Mediterranean grassland soil C-N compound turnover is dependent on rainfall and depth, and is mediated by genomically divergent microorganisms.</title>
        <authorList>
            <person name="Diamond S."/>
            <person name="Andeer P.F."/>
            <person name="Li Z."/>
            <person name="Crits-Christoph A."/>
            <person name="Burstein D."/>
            <person name="Anantharaman K."/>
            <person name="Lane K.R."/>
            <person name="Thomas B.C."/>
            <person name="Pan C."/>
            <person name="Northen T.R."/>
            <person name="Banfield J.F."/>
        </authorList>
    </citation>
    <scope>NUCLEOTIDE SEQUENCE [LARGE SCALE GENOMIC DNA]</scope>
    <source>
        <strain evidence="3">NP_4</strain>
    </source>
</reference>